<organism evidence="1 2">
    <name type="scientific">Synechocystis salina LEGE 00031</name>
    <dbReference type="NCBI Taxonomy" id="1828736"/>
    <lineage>
        <taxon>Bacteria</taxon>
        <taxon>Bacillati</taxon>
        <taxon>Cyanobacteriota</taxon>
        <taxon>Cyanophyceae</taxon>
        <taxon>Synechococcales</taxon>
        <taxon>Merismopediaceae</taxon>
        <taxon>Synechocystis</taxon>
    </lineage>
</organism>
<comment type="caution">
    <text evidence="1">The sequence shown here is derived from an EMBL/GenBank/DDBJ whole genome shotgun (WGS) entry which is preliminary data.</text>
</comment>
<dbReference type="Gene3D" id="3.50.50.60">
    <property type="entry name" value="FAD/NAD(P)-binding domain"/>
    <property type="match status" value="1"/>
</dbReference>
<name>A0ABR9VWW7_9SYNC</name>
<evidence type="ECO:0000313" key="1">
    <source>
        <dbReference type="EMBL" id="MBE9255363.1"/>
    </source>
</evidence>
<dbReference type="Proteomes" id="UP000658720">
    <property type="component" value="Unassembled WGS sequence"/>
</dbReference>
<dbReference type="PANTHER" id="PTHR32098">
    <property type="entry name" value="LYCOPENE BETA/EPSILON CYCLASE PROTEIN"/>
    <property type="match status" value="1"/>
</dbReference>
<sequence length="522" mass="58345">MYPKINGAYFVESKLNSVPGDALGYLLRLDQRWQALCQGNSPPIVEVAQKVNTNLGETDFDAVICGGTLGILLAASLQTNGWRIAVLEQGKLQGRAQEWNISRQELQTFVELELLTPEELETAIASEYNPGRIAFHGGQEFWVENVLNVGVDPVYLLEKLKQKFLQAGGTLLEHSAFQKATIHPDGVTINYQHNGENQVDQKLTSRLLIDAMGHGSPLVNQVRQGEIPDGICLVVGSCAQRYSDNSTGDLIATTTGIANNCQYFWEAFPARDGRTTYLFTYVDVHPDRISLEFLFEEYFRLLPEYQKINLDQLQWQRFLSGFFPAYKSSPLHFPWDRVLAVGDSAGSQSPVSFGGFGAMVRHLQRLTRAIGEALAGDYLTAADLALLQPYQPNIGVTWLFQQTMGVKVGQKSDPDQINRLMNAVFTVMDRQGQEVMGPFLQDVIQWSGLTQTLPRVNPLIVLPLLPQIGLPALLEWLGHYANLAGYSLAYPLAKNILFTNPNFGQKRRLEAWYYGSGYDFHH</sequence>
<protein>
    <submittedName>
        <fullName evidence="1">FAD-binding oxidoreductase</fullName>
    </submittedName>
</protein>
<reference evidence="1 2" key="1">
    <citation type="submission" date="2020-10" db="EMBL/GenBank/DDBJ databases">
        <authorList>
            <person name="Castelo-Branco R."/>
            <person name="Eusebio N."/>
            <person name="Adriana R."/>
            <person name="Vieira A."/>
            <person name="Brugerolle De Fraissinette N."/>
            <person name="Rezende De Castro R."/>
            <person name="Schneider M.P."/>
            <person name="Vasconcelos V."/>
            <person name="Leao P.N."/>
        </authorList>
    </citation>
    <scope>NUCLEOTIDE SEQUENCE [LARGE SCALE GENOMIC DNA]</scope>
    <source>
        <strain evidence="1 2">LEGE 00031</strain>
    </source>
</reference>
<gene>
    <name evidence="1" type="ORF">IQ217_16275</name>
</gene>
<accession>A0ABR9VWW7</accession>
<dbReference type="SUPFAM" id="SSF51905">
    <property type="entry name" value="FAD/NAD(P)-binding domain"/>
    <property type="match status" value="1"/>
</dbReference>
<dbReference type="PANTHER" id="PTHR32098:SF5">
    <property type="entry name" value="LYCOPENE BETA_EPSILON CYCLASE PROTEIN"/>
    <property type="match status" value="1"/>
</dbReference>
<keyword evidence="2" id="KW-1185">Reference proteome</keyword>
<dbReference type="InterPro" id="IPR036188">
    <property type="entry name" value="FAD/NAD-bd_sf"/>
</dbReference>
<evidence type="ECO:0000313" key="2">
    <source>
        <dbReference type="Proteomes" id="UP000658720"/>
    </source>
</evidence>
<proteinExistence type="predicted"/>
<dbReference type="EMBL" id="JADEVV010000060">
    <property type="protein sequence ID" value="MBE9255363.1"/>
    <property type="molecule type" value="Genomic_DNA"/>
</dbReference>